<evidence type="ECO:0000313" key="2">
    <source>
        <dbReference type="EMBL" id="VWC42285.1"/>
    </source>
</evidence>
<evidence type="ECO:0000313" key="3">
    <source>
        <dbReference type="Proteomes" id="UP000494218"/>
    </source>
</evidence>
<accession>A0A6P2RYE2</accession>
<dbReference type="Proteomes" id="UP000494218">
    <property type="component" value="Unassembled WGS sequence"/>
</dbReference>
<dbReference type="RefSeq" id="WP_175035107.1">
    <property type="nucleotide sequence ID" value="NZ_CABVPW010000050.1"/>
</dbReference>
<organism evidence="2 3">
    <name type="scientific">Burkholderia lata (strain ATCC 17760 / DSM 23089 / LMG 22485 / NCIMB 9086 / R18194 / 383)</name>
    <dbReference type="NCBI Taxonomy" id="482957"/>
    <lineage>
        <taxon>Bacteria</taxon>
        <taxon>Pseudomonadati</taxon>
        <taxon>Pseudomonadota</taxon>
        <taxon>Betaproteobacteria</taxon>
        <taxon>Burkholderiales</taxon>
        <taxon>Burkholderiaceae</taxon>
        <taxon>Burkholderia</taxon>
        <taxon>Burkholderia cepacia complex</taxon>
    </lineage>
</organism>
<name>A0A6P2RYE2_BURL3</name>
<reference evidence="2 3" key="1">
    <citation type="submission" date="2019-09" db="EMBL/GenBank/DDBJ databases">
        <authorList>
            <person name="Depoorter E."/>
        </authorList>
    </citation>
    <scope>NUCLEOTIDE SEQUENCE [LARGE SCALE GENOMIC DNA]</scope>
    <source>
        <strain evidence="2">LMG 23254</strain>
    </source>
</reference>
<sequence length="70" mass="7601">MTRISTPTQLALYRDVFGLTVDEIDQIAVGTSVRERLPASRGSQQCSAVRPPRDTPMTPCADRAALSPLD</sequence>
<proteinExistence type="predicted"/>
<evidence type="ECO:0000256" key="1">
    <source>
        <dbReference type="SAM" id="MobiDB-lite"/>
    </source>
</evidence>
<feature type="region of interest" description="Disordered" evidence="1">
    <location>
        <begin position="36"/>
        <end position="70"/>
    </location>
</feature>
<dbReference type="EMBL" id="CABVPW010000050">
    <property type="protein sequence ID" value="VWC42285.1"/>
    <property type="molecule type" value="Genomic_DNA"/>
</dbReference>
<gene>
    <name evidence="2" type="ORF">BLA23254_07067</name>
</gene>
<protein>
    <submittedName>
        <fullName evidence="2">Uncharacterized protein</fullName>
    </submittedName>
</protein>
<dbReference type="AlphaFoldDB" id="A0A6P2RYE2"/>